<dbReference type="PANTHER" id="PTHR30269">
    <property type="entry name" value="TRANSMEMBRANE PROTEIN YFCA"/>
    <property type="match status" value="1"/>
</dbReference>
<comment type="caution">
    <text evidence="9">The sequence shown here is derived from an EMBL/GenBank/DDBJ whole genome shotgun (WGS) entry which is preliminary data.</text>
</comment>
<keyword evidence="4 8" id="KW-1003">Cell membrane</keyword>
<sequence length="249" mass="27507">MNISELGLFSLAFLLFSTVGASFITSITGMAGGALMLAAMNVYIPMAAVIPIHGNVQLINNAVRSLSLRAHLNWKIIFPFAVGTIIGAAIATFYAEKYYNEFLPLVVLLALIAYTLFRPKHLPQIKIKDHNFFWVGLATGAIGIIAGAIDPILAVFFMRNDLSKEEIVANKSIMQMIAHATKIPAFLYLGFSYFEHLGIIILLTVFALIGTYFGMHALRKVNQQVFFKIMEIALYVTGARLLYQLISLV</sequence>
<proteinExistence type="inferred from homology"/>
<evidence type="ECO:0000313" key="9">
    <source>
        <dbReference type="EMBL" id="MBD2857940.1"/>
    </source>
</evidence>
<dbReference type="Proteomes" id="UP000610558">
    <property type="component" value="Unassembled WGS sequence"/>
</dbReference>
<keyword evidence="5 8" id="KW-0812">Transmembrane</keyword>
<dbReference type="PANTHER" id="PTHR30269:SF37">
    <property type="entry name" value="MEMBRANE TRANSPORTER PROTEIN"/>
    <property type="match status" value="1"/>
</dbReference>
<accession>A0A927BYK5</accession>
<evidence type="ECO:0000256" key="5">
    <source>
        <dbReference type="ARBA" id="ARBA00022692"/>
    </source>
</evidence>
<keyword evidence="3" id="KW-0813">Transport</keyword>
<evidence type="ECO:0000256" key="8">
    <source>
        <dbReference type="RuleBase" id="RU363041"/>
    </source>
</evidence>
<keyword evidence="10" id="KW-1185">Reference proteome</keyword>
<keyword evidence="6 8" id="KW-1133">Transmembrane helix</keyword>
<dbReference type="Pfam" id="PF01925">
    <property type="entry name" value="TauE"/>
    <property type="match status" value="1"/>
</dbReference>
<organism evidence="9 10">
    <name type="scientific">Spongiibacter pelagi</name>
    <dbReference type="NCBI Taxonomy" id="2760804"/>
    <lineage>
        <taxon>Bacteria</taxon>
        <taxon>Pseudomonadati</taxon>
        <taxon>Pseudomonadota</taxon>
        <taxon>Gammaproteobacteria</taxon>
        <taxon>Cellvibrionales</taxon>
        <taxon>Spongiibacteraceae</taxon>
        <taxon>Spongiibacter</taxon>
    </lineage>
</organism>
<dbReference type="RefSeq" id="WP_190762230.1">
    <property type="nucleotide sequence ID" value="NZ_JACXLD010000001.1"/>
</dbReference>
<feature type="transmembrane region" description="Helical" evidence="8">
    <location>
        <begin position="193"/>
        <end position="213"/>
    </location>
</feature>
<dbReference type="GO" id="GO:0005886">
    <property type="term" value="C:plasma membrane"/>
    <property type="evidence" value="ECO:0007669"/>
    <property type="project" value="UniProtKB-SubCell"/>
</dbReference>
<dbReference type="EMBL" id="JACXLD010000001">
    <property type="protein sequence ID" value="MBD2857940.1"/>
    <property type="molecule type" value="Genomic_DNA"/>
</dbReference>
<comment type="similarity">
    <text evidence="2 8">Belongs to the 4-toluene sulfonate uptake permease (TSUP) (TC 2.A.102) family.</text>
</comment>
<evidence type="ECO:0000256" key="7">
    <source>
        <dbReference type="ARBA" id="ARBA00023136"/>
    </source>
</evidence>
<gene>
    <name evidence="9" type="ORF">IB286_02895</name>
</gene>
<reference evidence="9" key="1">
    <citation type="submission" date="2020-09" db="EMBL/GenBank/DDBJ databases">
        <authorList>
            <person name="Yoon J.-W."/>
        </authorList>
    </citation>
    <scope>NUCLEOTIDE SEQUENCE</scope>
    <source>
        <strain evidence="9">KMU-158</strain>
    </source>
</reference>
<evidence type="ECO:0000256" key="1">
    <source>
        <dbReference type="ARBA" id="ARBA00004651"/>
    </source>
</evidence>
<evidence type="ECO:0000313" key="10">
    <source>
        <dbReference type="Proteomes" id="UP000610558"/>
    </source>
</evidence>
<dbReference type="InterPro" id="IPR002781">
    <property type="entry name" value="TM_pro_TauE-like"/>
</dbReference>
<name>A0A927BYK5_9GAMM</name>
<evidence type="ECO:0000256" key="2">
    <source>
        <dbReference type="ARBA" id="ARBA00009142"/>
    </source>
</evidence>
<feature type="transmembrane region" description="Helical" evidence="8">
    <location>
        <begin position="225"/>
        <end position="246"/>
    </location>
</feature>
<protein>
    <recommendedName>
        <fullName evidence="8">Probable membrane transporter protein</fullName>
    </recommendedName>
</protein>
<feature type="transmembrane region" description="Helical" evidence="8">
    <location>
        <begin position="72"/>
        <end position="95"/>
    </location>
</feature>
<evidence type="ECO:0000256" key="4">
    <source>
        <dbReference type="ARBA" id="ARBA00022475"/>
    </source>
</evidence>
<feature type="transmembrane region" description="Helical" evidence="8">
    <location>
        <begin position="131"/>
        <end position="158"/>
    </location>
</feature>
<evidence type="ECO:0000256" key="3">
    <source>
        <dbReference type="ARBA" id="ARBA00022448"/>
    </source>
</evidence>
<evidence type="ECO:0000256" key="6">
    <source>
        <dbReference type="ARBA" id="ARBA00022989"/>
    </source>
</evidence>
<dbReference type="AlphaFoldDB" id="A0A927BYK5"/>
<feature type="transmembrane region" description="Helical" evidence="8">
    <location>
        <begin position="101"/>
        <end position="119"/>
    </location>
</feature>
<comment type="subcellular location">
    <subcellularLocation>
        <location evidence="1 8">Cell membrane</location>
        <topology evidence="1 8">Multi-pass membrane protein</topology>
    </subcellularLocation>
</comment>
<feature type="transmembrane region" description="Helical" evidence="8">
    <location>
        <begin position="31"/>
        <end position="52"/>
    </location>
</feature>
<keyword evidence="7 8" id="KW-0472">Membrane</keyword>
<dbReference type="InterPro" id="IPR052017">
    <property type="entry name" value="TSUP"/>
</dbReference>